<dbReference type="EMBL" id="SNSC02000016">
    <property type="protein sequence ID" value="TID17448.1"/>
    <property type="molecule type" value="Genomic_DNA"/>
</dbReference>
<comment type="caution">
    <text evidence="2">The sequence shown here is derived from an EMBL/GenBank/DDBJ whole genome shotgun (WGS) entry which is preliminary data.</text>
</comment>
<dbReference type="Proteomes" id="UP000298493">
    <property type="component" value="Unassembled WGS sequence"/>
</dbReference>
<evidence type="ECO:0000313" key="3">
    <source>
        <dbReference type="Proteomes" id="UP000298493"/>
    </source>
</evidence>
<organism evidence="2 3">
    <name type="scientific">Venturia nashicola</name>
    <dbReference type="NCBI Taxonomy" id="86259"/>
    <lineage>
        <taxon>Eukaryota</taxon>
        <taxon>Fungi</taxon>
        <taxon>Dikarya</taxon>
        <taxon>Ascomycota</taxon>
        <taxon>Pezizomycotina</taxon>
        <taxon>Dothideomycetes</taxon>
        <taxon>Pleosporomycetidae</taxon>
        <taxon>Venturiales</taxon>
        <taxon>Venturiaceae</taxon>
        <taxon>Venturia</taxon>
    </lineage>
</organism>
<gene>
    <name evidence="2" type="ORF">E6O75_ATG08194</name>
</gene>
<evidence type="ECO:0000256" key="1">
    <source>
        <dbReference type="SAM" id="MobiDB-lite"/>
    </source>
</evidence>
<dbReference type="AlphaFoldDB" id="A0A4Z1NVJ1"/>
<evidence type="ECO:0000313" key="2">
    <source>
        <dbReference type="EMBL" id="TID17448.1"/>
    </source>
</evidence>
<keyword evidence="3" id="KW-1185">Reference proteome</keyword>
<feature type="region of interest" description="Disordered" evidence="1">
    <location>
        <begin position="42"/>
        <end position="66"/>
    </location>
</feature>
<reference evidence="2 3" key="1">
    <citation type="submission" date="2019-04" db="EMBL/GenBank/DDBJ databases">
        <title>High contiguity whole genome sequence and gene annotation resource for two Venturia nashicola isolates.</title>
        <authorList>
            <person name="Prokchorchik M."/>
            <person name="Won K."/>
            <person name="Lee Y."/>
            <person name="Choi E.D."/>
            <person name="Segonzac C."/>
            <person name="Sohn K.H."/>
        </authorList>
    </citation>
    <scope>NUCLEOTIDE SEQUENCE [LARGE SCALE GENOMIC DNA]</scope>
    <source>
        <strain evidence="2 3">PRI2</strain>
    </source>
</reference>
<protein>
    <submittedName>
        <fullName evidence="2">Uncharacterized protein</fullName>
    </submittedName>
</protein>
<proteinExistence type="predicted"/>
<sequence length="66" mass="7104">MDIALDLYLATGPMKQTMGVAQEDNGGNVSDSRSWRSGFDVVDYPDAAQDGGMGFPSEDEPNDPYT</sequence>
<accession>A0A4Z1NVJ1</accession>
<name>A0A4Z1NVJ1_9PEZI</name>
<feature type="compositionally biased region" description="Acidic residues" evidence="1">
    <location>
        <begin position="57"/>
        <end position="66"/>
    </location>
</feature>